<dbReference type="InterPro" id="IPR002178">
    <property type="entry name" value="PTS_EIIA_type-2_dom"/>
</dbReference>
<evidence type="ECO:0000256" key="5">
    <source>
        <dbReference type="ARBA" id="ARBA00022679"/>
    </source>
</evidence>
<dbReference type="PANTHER" id="PTHR47738:SF2">
    <property type="entry name" value="PTS SYSTEM FRUCTOSE-LIKE EIIA COMPONENT"/>
    <property type="match status" value="1"/>
</dbReference>
<dbReference type="GO" id="GO:0008982">
    <property type="term" value="F:protein-N(PI)-phosphohistidine-sugar phosphotransferase activity"/>
    <property type="evidence" value="ECO:0007669"/>
    <property type="project" value="InterPro"/>
</dbReference>
<dbReference type="NCBIfam" id="TIGR00848">
    <property type="entry name" value="fruA"/>
    <property type="match status" value="1"/>
</dbReference>
<evidence type="ECO:0000313" key="9">
    <source>
        <dbReference type="Proteomes" id="UP001142078"/>
    </source>
</evidence>
<dbReference type="CDD" id="cd00211">
    <property type="entry name" value="PTS_IIA_fru"/>
    <property type="match status" value="1"/>
</dbReference>
<dbReference type="Pfam" id="PF00359">
    <property type="entry name" value="PTS_EIIA_2"/>
    <property type="match status" value="1"/>
</dbReference>
<dbReference type="GO" id="GO:0016020">
    <property type="term" value="C:membrane"/>
    <property type="evidence" value="ECO:0007669"/>
    <property type="project" value="InterPro"/>
</dbReference>
<evidence type="ECO:0000313" key="8">
    <source>
        <dbReference type="EMBL" id="MCR2044898.1"/>
    </source>
</evidence>
<comment type="caution">
    <text evidence="8">The sequence shown here is derived from an EMBL/GenBank/DDBJ whole genome shotgun (WGS) entry which is preliminary data.</text>
</comment>
<dbReference type="PANTHER" id="PTHR47738">
    <property type="entry name" value="PTS SYSTEM FRUCTOSE-LIKE EIIA COMPONENT-RELATED"/>
    <property type="match status" value="1"/>
</dbReference>
<keyword evidence="3" id="KW-0597">Phosphoprotein</keyword>
<dbReference type="RefSeq" id="WP_042678853.1">
    <property type="nucleotide sequence ID" value="NZ_CABKTM010000008.1"/>
</dbReference>
<dbReference type="SUPFAM" id="SSF55804">
    <property type="entry name" value="Phoshotransferase/anion transport protein"/>
    <property type="match status" value="1"/>
</dbReference>
<name>A0A9X2MIX5_9FIRM</name>
<evidence type="ECO:0000256" key="3">
    <source>
        <dbReference type="ARBA" id="ARBA00022553"/>
    </source>
</evidence>
<dbReference type="OrthoDB" id="95460at2"/>
<keyword evidence="9" id="KW-1185">Reference proteome</keyword>
<evidence type="ECO:0000259" key="7">
    <source>
        <dbReference type="PROSITE" id="PS51094"/>
    </source>
</evidence>
<dbReference type="AlphaFoldDB" id="A0A9X2MIX5"/>
<reference evidence="8" key="1">
    <citation type="submission" date="2022-07" db="EMBL/GenBank/DDBJ databases">
        <title>Enhanced cultured diversity of the mouse gut microbiota enables custom-made synthetic communities.</title>
        <authorList>
            <person name="Afrizal A."/>
        </authorList>
    </citation>
    <scope>NUCLEOTIDE SEQUENCE</scope>
    <source>
        <strain evidence="8">DSM 29482</strain>
    </source>
</reference>
<dbReference type="GO" id="GO:0009401">
    <property type="term" value="P:phosphoenolpyruvate-dependent sugar phosphotransferase system"/>
    <property type="evidence" value="ECO:0007669"/>
    <property type="project" value="UniProtKB-KW"/>
</dbReference>
<sequence>MDLKDVFFKEGFIFDLKGNDKIEVFDEMIEVLYKNNRIRDKENFKYAILKREEEGPTGIGNGIAIPHGVSDSVNVPTIIYGYKESGLDYESLDDTDVSMVFMIAVPKGSNNEHLKILSQLARTLVHKEVVEGIRNAKSPEEILKVF</sequence>
<evidence type="ECO:0000256" key="4">
    <source>
        <dbReference type="ARBA" id="ARBA00022597"/>
    </source>
</evidence>
<keyword evidence="5 8" id="KW-0808">Transferase</keyword>
<evidence type="ECO:0000256" key="2">
    <source>
        <dbReference type="ARBA" id="ARBA00022448"/>
    </source>
</evidence>
<comment type="subcellular location">
    <subcellularLocation>
        <location evidence="1">Cytoplasm</location>
    </subcellularLocation>
</comment>
<feature type="domain" description="PTS EIIA type-2" evidence="7">
    <location>
        <begin position="5"/>
        <end position="146"/>
    </location>
</feature>
<dbReference type="PROSITE" id="PS51094">
    <property type="entry name" value="PTS_EIIA_TYPE_2"/>
    <property type="match status" value="1"/>
</dbReference>
<dbReference type="EMBL" id="JANJZL010000009">
    <property type="protein sequence ID" value="MCR2044898.1"/>
    <property type="molecule type" value="Genomic_DNA"/>
</dbReference>
<keyword evidence="2" id="KW-0813">Transport</keyword>
<dbReference type="PROSITE" id="PS00372">
    <property type="entry name" value="PTS_EIIA_TYPE_2_HIS"/>
    <property type="match status" value="1"/>
</dbReference>
<keyword evidence="6" id="KW-0598">Phosphotransferase system</keyword>
<accession>A0A9X2MIX5</accession>
<evidence type="ECO:0000256" key="6">
    <source>
        <dbReference type="ARBA" id="ARBA00022683"/>
    </source>
</evidence>
<evidence type="ECO:0000256" key="1">
    <source>
        <dbReference type="ARBA" id="ARBA00004496"/>
    </source>
</evidence>
<proteinExistence type="predicted"/>
<dbReference type="FunFam" id="3.40.930.10:FF:000009">
    <property type="entry name" value="PTS system, fructose specific IIABC component"/>
    <property type="match status" value="1"/>
</dbReference>
<keyword evidence="4" id="KW-0762">Sugar transport</keyword>
<dbReference type="Proteomes" id="UP001142078">
    <property type="component" value="Unassembled WGS sequence"/>
</dbReference>
<dbReference type="InterPro" id="IPR051541">
    <property type="entry name" value="PTS_SugarTrans_NitroReg"/>
</dbReference>
<gene>
    <name evidence="8" type="ORF">NSA23_12360</name>
</gene>
<dbReference type="InterPro" id="IPR004715">
    <property type="entry name" value="PTS_IIA_fruc"/>
</dbReference>
<dbReference type="EC" id="2.7.1.202" evidence="8"/>
<protein>
    <submittedName>
        <fullName evidence="8">Fructose PTS transporter subunit IIA</fullName>
        <ecNumber evidence="8">2.7.1.202</ecNumber>
    </submittedName>
</protein>
<dbReference type="InterPro" id="IPR016152">
    <property type="entry name" value="PTrfase/Anion_transptr"/>
</dbReference>
<dbReference type="GO" id="GO:0005737">
    <property type="term" value="C:cytoplasm"/>
    <property type="evidence" value="ECO:0007669"/>
    <property type="project" value="UniProtKB-SubCell"/>
</dbReference>
<organism evidence="8 9">
    <name type="scientific">Anaerosalibacter massiliensis</name>
    <dbReference type="NCBI Taxonomy" id="1347392"/>
    <lineage>
        <taxon>Bacteria</taxon>
        <taxon>Bacillati</taxon>
        <taxon>Bacillota</taxon>
        <taxon>Tissierellia</taxon>
        <taxon>Tissierellales</taxon>
        <taxon>Sporanaerobacteraceae</taxon>
        <taxon>Anaerosalibacter</taxon>
    </lineage>
</organism>
<dbReference type="Gene3D" id="3.40.930.10">
    <property type="entry name" value="Mannitol-specific EII, Chain A"/>
    <property type="match status" value="1"/>
</dbReference>